<keyword evidence="3" id="KW-1185">Reference proteome</keyword>
<dbReference type="Proteomes" id="UP001176941">
    <property type="component" value="Chromosome 33"/>
</dbReference>
<evidence type="ECO:0000313" key="3">
    <source>
        <dbReference type="Proteomes" id="UP001176941"/>
    </source>
</evidence>
<organism evidence="2 3">
    <name type="scientific">Rangifer tarandus platyrhynchus</name>
    <name type="common">Svalbard reindeer</name>
    <dbReference type="NCBI Taxonomy" id="3082113"/>
    <lineage>
        <taxon>Eukaryota</taxon>
        <taxon>Metazoa</taxon>
        <taxon>Chordata</taxon>
        <taxon>Craniata</taxon>
        <taxon>Vertebrata</taxon>
        <taxon>Euteleostomi</taxon>
        <taxon>Mammalia</taxon>
        <taxon>Eutheria</taxon>
        <taxon>Laurasiatheria</taxon>
        <taxon>Artiodactyla</taxon>
        <taxon>Ruminantia</taxon>
        <taxon>Pecora</taxon>
        <taxon>Cervidae</taxon>
        <taxon>Odocoileinae</taxon>
        <taxon>Rangifer</taxon>
    </lineage>
</organism>
<gene>
    <name evidence="2" type="ORF">MRATA1EN1_LOCUS22296</name>
</gene>
<name>A0ABN8ZHV3_RANTA</name>
<evidence type="ECO:0000313" key="2">
    <source>
        <dbReference type="EMBL" id="CAI9173334.1"/>
    </source>
</evidence>
<protein>
    <submittedName>
        <fullName evidence="2">Uncharacterized protein</fullName>
    </submittedName>
</protein>
<accession>A0ABN8ZHV3</accession>
<sequence>MRWLDGITDSMDMSLSKLWEMVMDRGPGVLQSMGSHSARAWVSGRVSGEVGLGKIFWRRRHEEPKVLEAPGSMVQTWPRGEGPDGPGRHSPWASSLKTQAYRTAW</sequence>
<reference evidence="2" key="1">
    <citation type="submission" date="2023-04" db="EMBL/GenBank/DDBJ databases">
        <authorList>
            <consortium name="ELIXIR-Norway"/>
        </authorList>
    </citation>
    <scope>NUCLEOTIDE SEQUENCE [LARGE SCALE GENOMIC DNA]</scope>
</reference>
<dbReference type="EMBL" id="OX459969">
    <property type="protein sequence ID" value="CAI9173334.1"/>
    <property type="molecule type" value="Genomic_DNA"/>
</dbReference>
<proteinExistence type="predicted"/>
<feature type="compositionally biased region" description="Polar residues" evidence="1">
    <location>
        <begin position="92"/>
        <end position="105"/>
    </location>
</feature>
<evidence type="ECO:0000256" key="1">
    <source>
        <dbReference type="SAM" id="MobiDB-lite"/>
    </source>
</evidence>
<feature type="region of interest" description="Disordered" evidence="1">
    <location>
        <begin position="73"/>
        <end position="105"/>
    </location>
</feature>